<feature type="modified residue" description="4-aspartylphosphate" evidence="4">
    <location>
        <position position="1292"/>
    </location>
</feature>
<dbReference type="Pfam" id="PF00072">
    <property type="entry name" value="Response_reg"/>
    <property type="match status" value="1"/>
</dbReference>
<evidence type="ECO:0000256" key="5">
    <source>
        <dbReference type="SAM" id="MobiDB-lite"/>
    </source>
</evidence>
<comment type="caution">
    <text evidence="9">The sequence shown here is derived from an EMBL/GenBank/DDBJ whole genome shotgun (WGS) entry which is preliminary data.</text>
</comment>
<accession>A0A8T2SH78</accession>
<evidence type="ECO:0000313" key="9">
    <source>
        <dbReference type="EMBL" id="KAH7331862.1"/>
    </source>
</evidence>
<keyword evidence="10" id="KW-1185">Reference proteome</keyword>
<dbReference type="CDD" id="cd00082">
    <property type="entry name" value="HisKA"/>
    <property type="match status" value="1"/>
</dbReference>
<dbReference type="OrthoDB" id="60033at2759"/>
<keyword evidence="6" id="KW-1133">Transmembrane helix</keyword>
<evidence type="ECO:0000256" key="3">
    <source>
        <dbReference type="ARBA" id="ARBA00022553"/>
    </source>
</evidence>
<dbReference type="Proteomes" id="UP000825935">
    <property type="component" value="Chromosome 20"/>
</dbReference>
<dbReference type="PROSITE" id="PS50110">
    <property type="entry name" value="RESPONSE_REGULATORY"/>
    <property type="match status" value="1"/>
</dbReference>
<protein>
    <recommendedName>
        <fullName evidence="2">histidine kinase</fullName>
        <ecNumber evidence="2">2.7.13.3</ecNumber>
    </recommendedName>
</protein>
<comment type="catalytic activity">
    <reaction evidence="1">
        <text>ATP + protein L-histidine = ADP + protein N-phospho-L-histidine.</text>
        <dbReference type="EC" id="2.7.13.3"/>
    </reaction>
</comment>
<dbReference type="SMART" id="SM00448">
    <property type="entry name" value="REC"/>
    <property type="match status" value="1"/>
</dbReference>
<evidence type="ECO:0000313" key="10">
    <source>
        <dbReference type="Proteomes" id="UP000825935"/>
    </source>
</evidence>
<sequence length="1368" mass="150565">MNDATGESSPTCISSCWPVFSLGSTASQVRGRNPDTIFSYDLGLLSEKQVDVDTAWATSSILADVEKASMNDVRRTTNNVTAKEEGEGDAPDEGTSNCSACCRERVSSRPFCGVMWNPLLTSRLGLMGLLAVLLVIMTVLTWILTSINLQQSVSLVASKYRHQMLLHSRDKADAAFRNNNPSSVSLTTFLASLKQDSLSSADGMHAKVAPALFLVFSVLSRRACVTFFGSTGLLISYAADESGTYLTYANRSYLYPSLPQGAELPWMEGEVISDTRPWYQWYRQRIDDATGYPIGEALSVSPIPFWDDKVLKSSLQSLNGVADWGPSLVDSQQVLFAYLSPVRTGQPSDPQGAVSIGIPAPNINYLLGDFSVEGGAIFLTTIQGHLIAQAGRSLQVLKVNNTNELASQSENSLISGAAQYLMPHFPYISTLEDESFTVNKLEIEGIQYTIDSGPLHLAGATLVCTVVLPYSSIWGLTQRWSHITLAVLVALATTMGIVGCFFVKLLTKGVSNEMRLRAALIQQLEETKRAETKSNHKSLVFANMSHDLRTPLAAILGLIDLCLSDASEFSELGSNLLQMKSCATNLLGILNSILDMSKIEAGKILLQDSEFDLVSALEEVIDTFSVVGSKKGIEIALDLSDGFVEKASWVIGDVGRVKQIMANLLSNGVKFTAEGHVVLRGWIKPFGISCSRPLSSHRGKFLPWPWSQMLRSPSRDKELRKLIQGLSEKVPDDNSIQVEFEVDDTGRGIPKERWKSVFENFVQIDSSGPRNYDGTGLGLGIVRSLVRLMGGDIKIIDKDEPGEPGTRFRFNLIFGCKRKPVKQSYGDCDKQELRLQDGASLQEAFGVNANSVSPRCHSESKEAFGLMSNMEHNRLDSPPTMECVHILLAMQGQAGRKVVKKWMERRGLHVWTIASWEEIMPTLKRIKREVFCPSFNTSENFDHKIPECQIYDSWIDDFDGKNFARDELTYDTHLQGLVNYADAASASNLNLCRQPQGHLLLVIDVSVIVTTLNSSCSQLDDMLAESADLLPFRVVWLVNANTPSSDVQFLKRQSKTCNLILHKPLYASRLKCVWDLLQDLVGNRPHDSIQAEAPHLSSGNREKVDLSAPNSLYTSLSCMSTFRQDAGSLHSNLDTRTCGIHAHALAMRNLSDAPNLLPVSIPIGSEMGKQADQMDSTHPENSDQISSSRVDVVPHRSLDNTVNSRNRSQNALLGMHILVAEDNPILQRLAKTQLVRLGATVQCVDNGAEAARLVLEYLYKSRVSSSEDSDGKLSDESTNAKKIRPFSMVLMDCEMPILNGYEATQRIRNEENRYGIRTPIIALTAHAMAQDEKKCIEAGMDFYLTKPLAIGALLDAVSKIFGRSVEAP</sequence>
<dbReference type="SUPFAM" id="SSF47384">
    <property type="entry name" value="Homodimeric domain of signal transducing histidine kinase"/>
    <property type="match status" value="1"/>
</dbReference>
<dbReference type="EC" id="2.7.13.3" evidence="2"/>
<dbReference type="Gene3D" id="1.10.287.130">
    <property type="match status" value="1"/>
</dbReference>
<dbReference type="SMART" id="SM00387">
    <property type="entry name" value="HATPase_c"/>
    <property type="match status" value="1"/>
</dbReference>
<feature type="domain" description="Histidine kinase" evidence="7">
    <location>
        <begin position="543"/>
        <end position="816"/>
    </location>
</feature>
<dbReference type="InterPro" id="IPR005467">
    <property type="entry name" value="His_kinase_dom"/>
</dbReference>
<evidence type="ECO:0000256" key="1">
    <source>
        <dbReference type="ARBA" id="ARBA00000085"/>
    </source>
</evidence>
<keyword evidence="6" id="KW-0812">Transmembrane</keyword>
<dbReference type="InterPro" id="IPR003594">
    <property type="entry name" value="HATPase_dom"/>
</dbReference>
<dbReference type="SUPFAM" id="SSF55874">
    <property type="entry name" value="ATPase domain of HSP90 chaperone/DNA topoisomerase II/histidine kinase"/>
    <property type="match status" value="1"/>
</dbReference>
<keyword evidence="6" id="KW-0472">Membrane</keyword>
<keyword evidence="3 4" id="KW-0597">Phosphoprotein</keyword>
<dbReference type="InterPro" id="IPR004358">
    <property type="entry name" value="Sig_transdc_His_kin-like_C"/>
</dbReference>
<proteinExistence type="predicted"/>
<evidence type="ECO:0000259" key="7">
    <source>
        <dbReference type="PROSITE" id="PS50109"/>
    </source>
</evidence>
<dbReference type="InterPro" id="IPR001789">
    <property type="entry name" value="Sig_transdc_resp-reg_receiver"/>
</dbReference>
<dbReference type="PROSITE" id="PS50109">
    <property type="entry name" value="HIS_KIN"/>
    <property type="match status" value="1"/>
</dbReference>
<dbReference type="PANTHER" id="PTHR43719">
    <property type="entry name" value="TWO-COMPONENT HISTIDINE KINASE"/>
    <property type="match status" value="1"/>
</dbReference>
<dbReference type="SMART" id="SM00388">
    <property type="entry name" value="HisKA"/>
    <property type="match status" value="1"/>
</dbReference>
<dbReference type="InterPro" id="IPR011006">
    <property type="entry name" value="CheY-like_superfamily"/>
</dbReference>
<dbReference type="InterPro" id="IPR036890">
    <property type="entry name" value="HATPase_C_sf"/>
</dbReference>
<dbReference type="SUPFAM" id="SSF52172">
    <property type="entry name" value="CheY-like"/>
    <property type="match status" value="1"/>
</dbReference>
<name>A0A8T2SH78_CERRI</name>
<feature type="transmembrane region" description="Helical" evidence="6">
    <location>
        <begin position="483"/>
        <end position="506"/>
    </location>
</feature>
<reference evidence="9" key="1">
    <citation type="submission" date="2021-08" db="EMBL/GenBank/DDBJ databases">
        <title>WGS assembly of Ceratopteris richardii.</title>
        <authorList>
            <person name="Marchant D.B."/>
            <person name="Chen G."/>
            <person name="Jenkins J."/>
            <person name="Shu S."/>
            <person name="Leebens-Mack J."/>
            <person name="Grimwood J."/>
            <person name="Schmutz J."/>
            <person name="Soltis P."/>
            <person name="Soltis D."/>
            <person name="Chen Z.-H."/>
        </authorList>
    </citation>
    <scope>NUCLEOTIDE SEQUENCE</scope>
    <source>
        <strain evidence="9">Whitten #5841</strain>
        <tissue evidence="9">Leaf</tissue>
    </source>
</reference>
<dbReference type="Pfam" id="PF02518">
    <property type="entry name" value="HATPase_c"/>
    <property type="match status" value="1"/>
</dbReference>
<feature type="transmembrane region" description="Helical" evidence="6">
    <location>
        <begin position="455"/>
        <end position="476"/>
    </location>
</feature>
<evidence type="ECO:0000259" key="8">
    <source>
        <dbReference type="PROSITE" id="PS50110"/>
    </source>
</evidence>
<dbReference type="GO" id="GO:0000155">
    <property type="term" value="F:phosphorelay sensor kinase activity"/>
    <property type="evidence" value="ECO:0007669"/>
    <property type="project" value="InterPro"/>
</dbReference>
<dbReference type="InterPro" id="IPR036097">
    <property type="entry name" value="HisK_dim/P_sf"/>
</dbReference>
<dbReference type="InterPro" id="IPR003661">
    <property type="entry name" value="HisK_dim/P_dom"/>
</dbReference>
<dbReference type="Pfam" id="PF00512">
    <property type="entry name" value="HisKA"/>
    <property type="match status" value="1"/>
</dbReference>
<evidence type="ECO:0000256" key="2">
    <source>
        <dbReference type="ARBA" id="ARBA00012438"/>
    </source>
</evidence>
<evidence type="ECO:0000256" key="4">
    <source>
        <dbReference type="PROSITE-ProRule" id="PRU00169"/>
    </source>
</evidence>
<dbReference type="CDD" id="cd17546">
    <property type="entry name" value="REC_hyHK_CKI1_RcsC-like"/>
    <property type="match status" value="1"/>
</dbReference>
<dbReference type="Gene3D" id="3.30.565.10">
    <property type="entry name" value="Histidine kinase-like ATPase, C-terminal domain"/>
    <property type="match status" value="1"/>
</dbReference>
<dbReference type="PRINTS" id="PR00344">
    <property type="entry name" value="BCTRLSENSOR"/>
</dbReference>
<feature type="transmembrane region" description="Helical" evidence="6">
    <location>
        <begin position="124"/>
        <end position="144"/>
    </location>
</feature>
<gene>
    <name evidence="9" type="ORF">KP509_20G054200</name>
</gene>
<dbReference type="InterPro" id="IPR050956">
    <property type="entry name" value="2C_system_His_kinase"/>
</dbReference>
<dbReference type="Gene3D" id="3.40.50.2300">
    <property type="match status" value="1"/>
</dbReference>
<feature type="region of interest" description="Disordered" evidence="5">
    <location>
        <begin position="1169"/>
        <end position="1189"/>
    </location>
</feature>
<dbReference type="OMA" id="SACCRER"/>
<evidence type="ECO:0000256" key="6">
    <source>
        <dbReference type="SAM" id="Phobius"/>
    </source>
</evidence>
<feature type="domain" description="Response regulatory" evidence="8">
    <location>
        <begin position="1216"/>
        <end position="1361"/>
    </location>
</feature>
<dbReference type="PANTHER" id="PTHR43719:SF75">
    <property type="entry name" value="HISTIDINE KINASE CKI1"/>
    <property type="match status" value="1"/>
</dbReference>
<dbReference type="EMBL" id="CM035425">
    <property type="protein sequence ID" value="KAH7331862.1"/>
    <property type="molecule type" value="Genomic_DNA"/>
</dbReference>
<organism evidence="9 10">
    <name type="scientific">Ceratopteris richardii</name>
    <name type="common">Triangle waterfern</name>
    <dbReference type="NCBI Taxonomy" id="49495"/>
    <lineage>
        <taxon>Eukaryota</taxon>
        <taxon>Viridiplantae</taxon>
        <taxon>Streptophyta</taxon>
        <taxon>Embryophyta</taxon>
        <taxon>Tracheophyta</taxon>
        <taxon>Polypodiopsida</taxon>
        <taxon>Polypodiidae</taxon>
        <taxon>Polypodiales</taxon>
        <taxon>Pteridineae</taxon>
        <taxon>Pteridaceae</taxon>
        <taxon>Parkerioideae</taxon>
        <taxon>Ceratopteris</taxon>
    </lineage>
</organism>